<dbReference type="PANTHER" id="PTHR38445:SF9">
    <property type="entry name" value="HTH-TYPE TRANSCRIPTIONAL REPRESSOR YTRA"/>
    <property type="match status" value="1"/>
</dbReference>
<dbReference type="PROSITE" id="PS50949">
    <property type="entry name" value="HTH_GNTR"/>
    <property type="match status" value="1"/>
</dbReference>
<protein>
    <submittedName>
        <fullName evidence="5">GntR family transcriptional regulator</fullName>
    </submittedName>
</protein>
<keyword evidence="1" id="KW-0805">Transcription regulation</keyword>
<evidence type="ECO:0000256" key="2">
    <source>
        <dbReference type="ARBA" id="ARBA00023125"/>
    </source>
</evidence>
<keyword evidence="2" id="KW-0238">DNA-binding</keyword>
<dbReference type="Pfam" id="PF00392">
    <property type="entry name" value="GntR"/>
    <property type="match status" value="1"/>
</dbReference>
<dbReference type="RefSeq" id="WP_133430919.1">
    <property type="nucleotide sequence ID" value="NZ_SCWA01000001.1"/>
</dbReference>
<dbReference type="GO" id="GO:0003700">
    <property type="term" value="F:DNA-binding transcription factor activity"/>
    <property type="evidence" value="ECO:0007669"/>
    <property type="project" value="InterPro"/>
</dbReference>
<dbReference type="GO" id="GO:0003677">
    <property type="term" value="F:DNA binding"/>
    <property type="evidence" value="ECO:0007669"/>
    <property type="project" value="UniProtKB-KW"/>
</dbReference>
<evidence type="ECO:0000313" key="6">
    <source>
        <dbReference type="Proteomes" id="UP000295310"/>
    </source>
</evidence>
<dbReference type="Gene3D" id="1.10.10.10">
    <property type="entry name" value="Winged helix-like DNA-binding domain superfamily/Winged helix DNA-binding domain"/>
    <property type="match status" value="1"/>
</dbReference>
<gene>
    <name evidence="5" type="ORF">ERX27_00860</name>
</gene>
<dbReference type="InterPro" id="IPR000524">
    <property type="entry name" value="Tscrpt_reg_HTH_GntR"/>
</dbReference>
<proteinExistence type="predicted"/>
<reference evidence="5 6" key="1">
    <citation type="submission" date="2019-01" db="EMBL/GenBank/DDBJ databases">
        <title>Draft genome sequences of the type strains of six Macrococcus species.</title>
        <authorList>
            <person name="Mazhar S."/>
            <person name="Altermann E."/>
            <person name="Hill C."/>
            <person name="Mcauliffe O."/>
        </authorList>
    </citation>
    <scope>NUCLEOTIDE SEQUENCE [LARGE SCALE GENOMIC DNA]</scope>
    <source>
        <strain evidence="5 6">CCM4811</strain>
    </source>
</reference>
<accession>A0A4R6BGK2</accession>
<dbReference type="SMART" id="SM00345">
    <property type="entry name" value="HTH_GNTR"/>
    <property type="match status" value="1"/>
</dbReference>
<dbReference type="EMBL" id="SCWA01000001">
    <property type="protein sequence ID" value="TDL99025.1"/>
    <property type="molecule type" value="Genomic_DNA"/>
</dbReference>
<dbReference type="SUPFAM" id="SSF46785">
    <property type="entry name" value="Winged helix' DNA-binding domain"/>
    <property type="match status" value="1"/>
</dbReference>
<feature type="domain" description="HTH gntR-type" evidence="4">
    <location>
        <begin position="10"/>
        <end position="78"/>
    </location>
</feature>
<evidence type="ECO:0000256" key="3">
    <source>
        <dbReference type="ARBA" id="ARBA00023163"/>
    </source>
</evidence>
<dbReference type="AlphaFoldDB" id="A0A4R6BGK2"/>
<dbReference type="InterPro" id="IPR036390">
    <property type="entry name" value="WH_DNA-bd_sf"/>
</dbReference>
<evidence type="ECO:0000313" key="5">
    <source>
        <dbReference type="EMBL" id="TDL99025.1"/>
    </source>
</evidence>
<evidence type="ECO:0000259" key="4">
    <source>
        <dbReference type="PROSITE" id="PS50949"/>
    </source>
</evidence>
<organism evidence="5 6">
    <name type="scientific">Macrococcus brunensis</name>
    <dbReference type="NCBI Taxonomy" id="198483"/>
    <lineage>
        <taxon>Bacteria</taxon>
        <taxon>Bacillati</taxon>
        <taxon>Bacillota</taxon>
        <taxon>Bacilli</taxon>
        <taxon>Bacillales</taxon>
        <taxon>Staphylococcaceae</taxon>
        <taxon>Macrococcus</taxon>
    </lineage>
</organism>
<dbReference type="OrthoDB" id="9801546at2"/>
<dbReference type="InterPro" id="IPR036388">
    <property type="entry name" value="WH-like_DNA-bd_sf"/>
</dbReference>
<dbReference type="Proteomes" id="UP000295310">
    <property type="component" value="Unassembled WGS sequence"/>
</dbReference>
<evidence type="ECO:0000256" key="1">
    <source>
        <dbReference type="ARBA" id="ARBA00023015"/>
    </source>
</evidence>
<dbReference type="PANTHER" id="PTHR38445">
    <property type="entry name" value="HTH-TYPE TRANSCRIPTIONAL REPRESSOR YTRA"/>
    <property type="match status" value="1"/>
</dbReference>
<dbReference type="CDD" id="cd07377">
    <property type="entry name" value="WHTH_GntR"/>
    <property type="match status" value="1"/>
</dbReference>
<sequence length="129" mass="15023">MISIDNRSRTPLYEQLMENIKLQIIRGVMKPDEQLPSVRQLAQELTINPNTIQKAYRELEREGFTYSIPGRGSFVQKIETDINKERVDELTTELERIIQELLFLGLTKEELQQKIELIAGGEQHERQGN</sequence>
<keyword evidence="6" id="KW-1185">Reference proteome</keyword>
<comment type="caution">
    <text evidence="5">The sequence shown here is derived from an EMBL/GenBank/DDBJ whole genome shotgun (WGS) entry which is preliminary data.</text>
</comment>
<keyword evidence="3" id="KW-0804">Transcription</keyword>
<name>A0A4R6BGK2_9STAP</name>